<dbReference type="KEGG" id="psco:LY89DRAFT_686428"/>
<evidence type="ECO:0000256" key="2">
    <source>
        <dbReference type="ARBA" id="ARBA00023065"/>
    </source>
</evidence>
<dbReference type="RefSeq" id="XP_018069128.1">
    <property type="nucleotide sequence ID" value="XM_018215284.1"/>
</dbReference>
<dbReference type="GeneID" id="28825010"/>
<reference evidence="3 4" key="1">
    <citation type="submission" date="2015-10" db="EMBL/GenBank/DDBJ databases">
        <title>Full genome of DAOMC 229536 Phialocephala scopiformis, a fungal endophyte of spruce producing the potent anti-insectan compound rugulosin.</title>
        <authorList>
            <consortium name="DOE Joint Genome Institute"/>
            <person name="Walker A.K."/>
            <person name="Frasz S.L."/>
            <person name="Seifert K.A."/>
            <person name="Miller J.D."/>
            <person name="Mondo S.J."/>
            <person name="Labutti K."/>
            <person name="Lipzen A."/>
            <person name="Dockter R."/>
            <person name="Kennedy M."/>
            <person name="Grigoriev I.V."/>
            <person name="Spatafora J.W."/>
        </authorList>
    </citation>
    <scope>NUCLEOTIDE SEQUENCE [LARGE SCALE GENOMIC DNA]</scope>
    <source>
        <strain evidence="3 4">CBS 120377</strain>
    </source>
</reference>
<dbReference type="InParanoid" id="A0A194X3K3"/>
<accession>A0A194X3K3</accession>
<keyword evidence="2" id="KW-0406">Ion transport</keyword>
<evidence type="ECO:0000256" key="1">
    <source>
        <dbReference type="ARBA" id="ARBA00022448"/>
    </source>
</evidence>
<gene>
    <name evidence="3" type="ORF">LY89DRAFT_686428</name>
</gene>
<name>A0A194X3K3_MOLSC</name>
<dbReference type="InterPro" id="IPR020003">
    <property type="entry name" value="ATPase_a/bsu_AS"/>
</dbReference>
<dbReference type="GO" id="GO:0005524">
    <property type="term" value="F:ATP binding"/>
    <property type="evidence" value="ECO:0007669"/>
    <property type="project" value="InterPro"/>
</dbReference>
<protein>
    <submittedName>
        <fullName evidence="3">Uncharacterized protein</fullName>
    </submittedName>
</protein>
<organism evidence="3 4">
    <name type="scientific">Mollisia scopiformis</name>
    <name type="common">Conifer needle endophyte fungus</name>
    <name type="synonym">Phialocephala scopiformis</name>
    <dbReference type="NCBI Taxonomy" id="149040"/>
    <lineage>
        <taxon>Eukaryota</taxon>
        <taxon>Fungi</taxon>
        <taxon>Dikarya</taxon>
        <taxon>Ascomycota</taxon>
        <taxon>Pezizomycotina</taxon>
        <taxon>Leotiomycetes</taxon>
        <taxon>Helotiales</taxon>
        <taxon>Mollisiaceae</taxon>
        <taxon>Mollisia</taxon>
    </lineage>
</organism>
<proteinExistence type="predicted"/>
<dbReference type="AlphaFoldDB" id="A0A194X3K3"/>
<dbReference type="Proteomes" id="UP000070700">
    <property type="component" value="Unassembled WGS sequence"/>
</dbReference>
<evidence type="ECO:0000313" key="3">
    <source>
        <dbReference type="EMBL" id="KUJ14773.1"/>
    </source>
</evidence>
<keyword evidence="1" id="KW-0813">Transport</keyword>
<dbReference type="EMBL" id="KQ947419">
    <property type="protein sequence ID" value="KUJ14773.1"/>
    <property type="molecule type" value="Genomic_DNA"/>
</dbReference>
<keyword evidence="4" id="KW-1185">Reference proteome</keyword>
<sequence>MSSSSSSSSSGVGSGCTATLQCDVLAGTYVVPSHESEPATACHPCAAGKGSTRLFLTAVCWSRGTVPVFTPTLSYPASYLPPIDRVRSLSLSLSLEASAGKMNTL</sequence>
<evidence type="ECO:0000313" key="4">
    <source>
        <dbReference type="Proteomes" id="UP000070700"/>
    </source>
</evidence>
<dbReference type="PROSITE" id="PS00152">
    <property type="entry name" value="ATPASE_ALPHA_BETA"/>
    <property type="match status" value="1"/>
</dbReference>